<name>A0A1J1IV24_9DIPT</name>
<reference evidence="1 2" key="1">
    <citation type="submission" date="2015-04" db="EMBL/GenBank/DDBJ databases">
        <authorList>
            <person name="Syromyatnikov M.Y."/>
            <person name="Popov V.N."/>
        </authorList>
    </citation>
    <scope>NUCLEOTIDE SEQUENCE [LARGE SCALE GENOMIC DNA]</scope>
</reference>
<evidence type="ECO:0000313" key="2">
    <source>
        <dbReference type="Proteomes" id="UP000183832"/>
    </source>
</evidence>
<protein>
    <submittedName>
        <fullName evidence="1">CLUMA_CG017081, isoform A</fullName>
    </submittedName>
</protein>
<dbReference type="EMBL" id="CVRI01000060">
    <property type="protein sequence ID" value="CRL03960.1"/>
    <property type="molecule type" value="Genomic_DNA"/>
</dbReference>
<proteinExistence type="predicted"/>
<sequence length="91" mass="10299">MLPRQVSEKVILFSLCPLYDGYVFISLSQTVQMLRLATFVATASFLSTMLKIGNMCVKRFMEICDNKIITYNGTSQLKVVHKTSGQLSIRM</sequence>
<keyword evidence="2" id="KW-1185">Reference proteome</keyword>
<organism evidence="1 2">
    <name type="scientific">Clunio marinus</name>
    <dbReference type="NCBI Taxonomy" id="568069"/>
    <lineage>
        <taxon>Eukaryota</taxon>
        <taxon>Metazoa</taxon>
        <taxon>Ecdysozoa</taxon>
        <taxon>Arthropoda</taxon>
        <taxon>Hexapoda</taxon>
        <taxon>Insecta</taxon>
        <taxon>Pterygota</taxon>
        <taxon>Neoptera</taxon>
        <taxon>Endopterygota</taxon>
        <taxon>Diptera</taxon>
        <taxon>Nematocera</taxon>
        <taxon>Chironomoidea</taxon>
        <taxon>Chironomidae</taxon>
        <taxon>Clunio</taxon>
    </lineage>
</organism>
<evidence type="ECO:0000313" key="1">
    <source>
        <dbReference type="EMBL" id="CRL03960.1"/>
    </source>
</evidence>
<dbReference type="Proteomes" id="UP000183832">
    <property type="component" value="Unassembled WGS sequence"/>
</dbReference>
<dbReference type="AlphaFoldDB" id="A0A1J1IV24"/>
<gene>
    <name evidence="1" type="ORF">CLUMA_CG017081</name>
</gene>
<accession>A0A1J1IV24</accession>